<reference evidence="2 3" key="1">
    <citation type="submission" date="2019-07" db="EMBL/GenBank/DDBJ databases">
        <title>Whole genome shotgun sequence of Sphingobacterium mizutaii NBRC 14946.</title>
        <authorList>
            <person name="Hosoyama A."/>
            <person name="Uohara A."/>
            <person name="Ohji S."/>
            <person name="Ichikawa N."/>
        </authorList>
    </citation>
    <scope>NUCLEOTIDE SEQUENCE [LARGE SCALE GENOMIC DNA]</scope>
    <source>
        <strain evidence="2 3">NBRC 14946</strain>
    </source>
</reference>
<evidence type="ECO:0000313" key="3">
    <source>
        <dbReference type="Proteomes" id="UP000321676"/>
    </source>
</evidence>
<proteinExistence type="predicted"/>
<comment type="caution">
    <text evidence="2">The sequence shown here is derived from an EMBL/GenBank/DDBJ whole genome shotgun (WGS) entry which is preliminary data.</text>
</comment>
<name>A0ABQ0W7I6_9SPHI</name>
<sequence length="79" mass="9447">MYPEESLNFEISRAFSFSVPVITGISYVDPFKLIDAVSDIIKFLVLFVFYTFIVFLQMYKIDFYFLMYNTNNYDTKQSF</sequence>
<keyword evidence="1" id="KW-1133">Transmembrane helix</keyword>
<keyword evidence="1" id="KW-0812">Transmembrane</keyword>
<keyword evidence="3" id="KW-1185">Reference proteome</keyword>
<feature type="transmembrane region" description="Helical" evidence="1">
    <location>
        <begin position="40"/>
        <end position="59"/>
    </location>
</feature>
<protein>
    <submittedName>
        <fullName evidence="2">Uncharacterized protein</fullName>
    </submittedName>
</protein>
<evidence type="ECO:0000256" key="1">
    <source>
        <dbReference type="SAM" id="Phobius"/>
    </source>
</evidence>
<dbReference type="Proteomes" id="UP000321676">
    <property type="component" value="Unassembled WGS sequence"/>
</dbReference>
<accession>A0ABQ0W7I6</accession>
<dbReference type="EMBL" id="BJXH01000053">
    <property type="protein sequence ID" value="GEM69898.1"/>
    <property type="molecule type" value="Genomic_DNA"/>
</dbReference>
<gene>
    <name evidence="2" type="ORF">SMI01S_35040</name>
</gene>
<organism evidence="2 3">
    <name type="scientific">Sphingobacterium mizutaii NBRC 14946 = DSM 11724</name>
    <dbReference type="NCBI Taxonomy" id="1220576"/>
    <lineage>
        <taxon>Bacteria</taxon>
        <taxon>Pseudomonadati</taxon>
        <taxon>Bacteroidota</taxon>
        <taxon>Sphingobacteriia</taxon>
        <taxon>Sphingobacteriales</taxon>
        <taxon>Sphingobacteriaceae</taxon>
        <taxon>Sphingobacterium</taxon>
    </lineage>
</organism>
<keyword evidence="1" id="KW-0472">Membrane</keyword>
<evidence type="ECO:0000313" key="2">
    <source>
        <dbReference type="EMBL" id="GEM69898.1"/>
    </source>
</evidence>